<dbReference type="GO" id="GO:0004519">
    <property type="term" value="F:endonuclease activity"/>
    <property type="evidence" value="ECO:0007669"/>
    <property type="project" value="UniProtKB-KW"/>
</dbReference>
<dbReference type="InterPro" id="IPR044946">
    <property type="entry name" value="Restrct_endonuc_typeI_TRD_sf"/>
</dbReference>
<dbReference type="PANTHER" id="PTHR30408">
    <property type="entry name" value="TYPE-1 RESTRICTION ENZYME ECOKI SPECIFICITY PROTEIN"/>
    <property type="match status" value="1"/>
</dbReference>
<evidence type="ECO:0000256" key="3">
    <source>
        <dbReference type="ARBA" id="ARBA00023125"/>
    </source>
</evidence>
<evidence type="ECO:0000256" key="1">
    <source>
        <dbReference type="ARBA" id="ARBA00010923"/>
    </source>
</evidence>
<dbReference type="Pfam" id="PF01420">
    <property type="entry name" value="Methylase_S"/>
    <property type="match status" value="1"/>
</dbReference>
<evidence type="ECO:0000313" key="5">
    <source>
        <dbReference type="EMBL" id="QBR47177.1"/>
    </source>
</evidence>
<comment type="similarity">
    <text evidence="1">Belongs to the type-I restriction system S methylase family.</text>
</comment>
<evidence type="ECO:0000256" key="2">
    <source>
        <dbReference type="ARBA" id="ARBA00022747"/>
    </source>
</evidence>
<keyword evidence="5" id="KW-0255">Endonuclease</keyword>
<dbReference type="PANTHER" id="PTHR30408:SF12">
    <property type="entry name" value="TYPE I RESTRICTION ENZYME MJAVIII SPECIFICITY SUBUNIT"/>
    <property type="match status" value="1"/>
</dbReference>
<evidence type="ECO:0000313" key="6">
    <source>
        <dbReference type="Proteomes" id="UP000295756"/>
    </source>
</evidence>
<reference evidence="5 6" key="1">
    <citation type="submission" date="2019-03" db="EMBL/GenBank/DDBJ databases">
        <title>Complete Genome Sequence of Leuconostoc kimchii strain NKJ218 Isolated from Homemade Kimchi.</title>
        <authorList>
            <person name="Jung J.Y."/>
            <person name="Jin H.M."/>
            <person name="Jung J.-W."/>
            <person name="Lee S.-Y."/>
            <person name="Ryu B.-G."/>
            <person name="Han S.-S."/>
            <person name="Kang H.K."/>
            <person name="Choi H.W."/>
            <person name="Chung E.J."/>
            <person name="Choi K.-M."/>
        </authorList>
    </citation>
    <scope>NUCLEOTIDE SEQUENCE [LARGE SCALE GENOMIC DNA]</scope>
    <source>
        <strain evidence="5 6">NKJ218</strain>
    </source>
</reference>
<keyword evidence="5" id="KW-0378">Hydrolase</keyword>
<evidence type="ECO:0000259" key="4">
    <source>
        <dbReference type="Pfam" id="PF01420"/>
    </source>
</evidence>
<sequence length="199" mass="23036">MTYKKKISELFLIKGGSPQVRIKVSKNTDARNYFFYDQNHLLQDISQSEIEDSAVEKTIKTEDTVEVAEENDLIISLISATSAKVSVQHQGYLISQNYVKLVPIDENIIDENYVIYLLNESHLVKKQLARQLQGSNFVKVTIAILKNLEIPMIPIEKQRQIGKWYMKTNRLNTLRQRVEMNQKRLADELIERGIINVTL</sequence>
<keyword evidence="3" id="KW-0238">DNA-binding</keyword>
<keyword evidence="2" id="KW-0680">Restriction system</keyword>
<dbReference type="RefSeq" id="WP_013974917.1">
    <property type="nucleotide sequence ID" value="NZ_CP037939.1"/>
</dbReference>
<dbReference type="Proteomes" id="UP000295756">
    <property type="component" value="Chromosome"/>
</dbReference>
<feature type="domain" description="Type I restriction modification DNA specificity" evidence="4">
    <location>
        <begin position="5"/>
        <end position="163"/>
    </location>
</feature>
<dbReference type="EMBL" id="CP037939">
    <property type="protein sequence ID" value="QBR47177.1"/>
    <property type="molecule type" value="Genomic_DNA"/>
</dbReference>
<protein>
    <submittedName>
        <fullName evidence="5">Restriction endonuclease subunit S</fullName>
    </submittedName>
</protein>
<dbReference type="Gene3D" id="3.90.220.20">
    <property type="entry name" value="DNA methylase specificity domains"/>
    <property type="match status" value="1"/>
</dbReference>
<dbReference type="SUPFAM" id="SSF116734">
    <property type="entry name" value="DNA methylase specificity domain"/>
    <property type="match status" value="1"/>
</dbReference>
<keyword evidence="5" id="KW-0540">Nuclease</keyword>
<accession>A0ABX5SII2</accession>
<keyword evidence="6" id="KW-1185">Reference proteome</keyword>
<dbReference type="InterPro" id="IPR052021">
    <property type="entry name" value="Type-I_RS_S_subunit"/>
</dbReference>
<dbReference type="InterPro" id="IPR000055">
    <property type="entry name" value="Restrct_endonuc_typeI_TRD"/>
</dbReference>
<organism evidence="5 6">
    <name type="scientific">Leuconostoc kimchii</name>
    <dbReference type="NCBI Taxonomy" id="136609"/>
    <lineage>
        <taxon>Bacteria</taxon>
        <taxon>Bacillati</taxon>
        <taxon>Bacillota</taxon>
        <taxon>Bacilli</taxon>
        <taxon>Lactobacillales</taxon>
        <taxon>Lactobacillaceae</taxon>
        <taxon>Leuconostoc</taxon>
    </lineage>
</organism>
<name>A0ABX5SII2_9LACO</name>
<proteinExistence type="inferred from homology"/>
<gene>
    <name evidence="5" type="ORF">EW139_03215</name>
</gene>